<protein>
    <submittedName>
        <fullName evidence="2">Uncharacterized protein</fullName>
    </submittedName>
</protein>
<sequence>MSSPTTRATAIASMLSTALGGPLDDGDREAVRTEPSDTGLRISAPVTASLSEAVRLDVLAFLMQTADRFGHSVQHNGTSVIWAEIETAAEGAPP</sequence>
<organism evidence="2 3">
    <name type="scientific">Streptomyces massasporeus</name>
    <dbReference type="NCBI Taxonomy" id="67324"/>
    <lineage>
        <taxon>Bacteria</taxon>
        <taxon>Bacillati</taxon>
        <taxon>Actinomycetota</taxon>
        <taxon>Actinomycetes</taxon>
        <taxon>Kitasatosporales</taxon>
        <taxon>Streptomycetaceae</taxon>
        <taxon>Streptomyces</taxon>
    </lineage>
</organism>
<comment type="caution">
    <text evidence="2">The sequence shown here is derived from an EMBL/GenBank/DDBJ whole genome shotgun (WGS) entry which is preliminary data.</text>
</comment>
<feature type="region of interest" description="Disordered" evidence="1">
    <location>
        <begin position="17"/>
        <end position="37"/>
    </location>
</feature>
<name>A0ABW6LSW8_9ACTN</name>
<accession>A0ABW6LSW8</accession>
<dbReference type="EMBL" id="JBIAFP010000058">
    <property type="protein sequence ID" value="MFE9231339.1"/>
    <property type="molecule type" value="Genomic_DNA"/>
</dbReference>
<gene>
    <name evidence="2" type="ORF">ACFYM3_43560</name>
</gene>
<evidence type="ECO:0000313" key="3">
    <source>
        <dbReference type="Proteomes" id="UP001601288"/>
    </source>
</evidence>
<proteinExistence type="predicted"/>
<dbReference type="Proteomes" id="UP001601288">
    <property type="component" value="Unassembled WGS sequence"/>
</dbReference>
<keyword evidence="3" id="KW-1185">Reference proteome</keyword>
<evidence type="ECO:0000313" key="2">
    <source>
        <dbReference type="EMBL" id="MFE9231339.1"/>
    </source>
</evidence>
<reference evidence="2 3" key="1">
    <citation type="submission" date="2024-10" db="EMBL/GenBank/DDBJ databases">
        <title>The Natural Products Discovery Center: Release of the First 8490 Sequenced Strains for Exploring Actinobacteria Biosynthetic Diversity.</title>
        <authorList>
            <person name="Kalkreuter E."/>
            <person name="Kautsar S.A."/>
            <person name="Yang D."/>
            <person name="Bader C.D."/>
            <person name="Teijaro C.N."/>
            <person name="Fluegel L."/>
            <person name="Davis C.M."/>
            <person name="Simpson J.R."/>
            <person name="Lauterbach L."/>
            <person name="Steele A.D."/>
            <person name="Gui C."/>
            <person name="Meng S."/>
            <person name="Li G."/>
            <person name="Viehrig K."/>
            <person name="Ye F."/>
            <person name="Su P."/>
            <person name="Kiefer A.F."/>
            <person name="Nichols A."/>
            <person name="Cepeda A.J."/>
            <person name="Yan W."/>
            <person name="Fan B."/>
            <person name="Jiang Y."/>
            <person name="Adhikari A."/>
            <person name="Zheng C.-J."/>
            <person name="Schuster L."/>
            <person name="Cowan T.M."/>
            <person name="Smanski M.J."/>
            <person name="Chevrette M.G."/>
            <person name="De Carvalho L.P.S."/>
            <person name="Shen B."/>
        </authorList>
    </citation>
    <scope>NUCLEOTIDE SEQUENCE [LARGE SCALE GENOMIC DNA]</scope>
    <source>
        <strain evidence="2 3">NPDC007066</strain>
    </source>
</reference>
<dbReference type="RefSeq" id="WP_358292878.1">
    <property type="nucleotide sequence ID" value="NZ_JBEYGJ010000073.1"/>
</dbReference>
<evidence type="ECO:0000256" key="1">
    <source>
        <dbReference type="SAM" id="MobiDB-lite"/>
    </source>
</evidence>